<accession>A0ABQ4PV04</accession>
<dbReference type="EMBL" id="BPFZ01000004">
    <property type="protein sequence ID" value="GIU66770.1"/>
    <property type="molecule type" value="Genomic_DNA"/>
</dbReference>
<reference evidence="1" key="2">
    <citation type="journal article" date="2023" name="ISME Commun">
        <title>Characterization of a bloom-associated alphaproteobacterial lineage, 'Candidatus Phycosocius': insights into freshwater algal-bacterial interactions.</title>
        <authorList>
            <person name="Tanabe Y."/>
            <person name="Yamaguchi H."/>
            <person name="Yoshida M."/>
            <person name="Kai A."/>
            <person name="Okazaki Y."/>
        </authorList>
    </citation>
    <scope>NUCLEOTIDE SEQUENCE</scope>
    <source>
        <strain evidence="1">BOTRYCO-1</strain>
    </source>
</reference>
<organism evidence="1 2">
    <name type="scientific">Candidatus Phycosocius spiralis</name>
    <dbReference type="NCBI Taxonomy" id="2815099"/>
    <lineage>
        <taxon>Bacteria</taxon>
        <taxon>Pseudomonadati</taxon>
        <taxon>Pseudomonadota</taxon>
        <taxon>Alphaproteobacteria</taxon>
        <taxon>Caulobacterales</taxon>
        <taxon>Caulobacterales incertae sedis</taxon>
        <taxon>Candidatus Phycosocius</taxon>
    </lineage>
</organism>
<gene>
    <name evidence="1" type="ORF">PsB1_0924</name>
</gene>
<dbReference type="RefSeq" id="WP_284359401.1">
    <property type="nucleotide sequence ID" value="NZ_BPFZ01000004.1"/>
</dbReference>
<dbReference type="InterPro" id="IPR018666">
    <property type="entry name" value="DUF2125"/>
</dbReference>
<comment type="caution">
    <text evidence="1">The sequence shown here is derived from an EMBL/GenBank/DDBJ whole genome shotgun (WGS) entry which is preliminary data.</text>
</comment>
<proteinExistence type="predicted"/>
<keyword evidence="2" id="KW-1185">Reference proteome</keyword>
<evidence type="ECO:0000313" key="2">
    <source>
        <dbReference type="Proteomes" id="UP001161064"/>
    </source>
</evidence>
<dbReference type="Pfam" id="PF09898">
    <property type="entry name" value="DUF2125"/>
    <property type="match status" value="1"/>
</dbReference>
<name>A0ABQ4PV04_9PROT</name>
<evidence type="ECO:0008006" key="3">
    <source>
        <dbReference type="Google" id="ProtNLM"/>
    </source>
</evidence>
<dbReference type="Proteomes" id="UP001161064">
    <property type="component" value="Unassembled WGS sequence"/>
</dbReference>
<sequence>MSKSRSTSLAGLVIPLGLGALVLAGYSIYWVQTARAIKATCAKAMPNQPTSSIRVTGFPYRFEMRFKDLKLASPVGFGFEASRFVVAASPFNLNLWVLEGALDPTLITPKGSRHLLFATDLRASLRLRDRQVARLSVTFKDLKGVDAAFKSGAASSFVWQVGPSAMHVIADPKDSNRLAMSLEMADMVLSQAPNGQARLLGDRITRIRLAGPISQGQTLLKSAKRWADAQGNFTLMAAELVWGPVSLTHGGGIVSLNPSGDWQGQIRGTGALKPEGLSLHGLETPIEVRIVDGWIDLLGYKVSRLPKAFD</sequence>
<reference evidence="1" key="1">
    <citation type="submission" date="2021-05" db="EMBL/GenBank/DDBJ databases">
        <authorList>
            <person name="Tanabe Y."/>
        </authorList>
    </citation>
    <scope>NUCLEOTIDE SEQUENCE</scope>
    <source>
        <strain evidence="1">BOTRYCO-1</strain>
    </source>
</reference>
<evidence type="ECO:0000313" key="1">
    <source>
        <dbReference type="EMBL" id="GIU66770.1"/>
    </source>
</evidence>
<protein>
    <recommendedName>
        <fullName evidence="3">DUF2125 domain-containing protein</fullName>
    </recommendedName>
</protein>